<comment type="caution">
    <text evidence="3">The sequence shown here is derived from an EMBL/GenBank/DDBJ whole genome shotgun (WGS) entry which is preliminary data.</text>
</comment>
<dbReference type="Pfam" id="PF13148">
    <property type="entry name" value="DUF3987"/>
    <property type="match status" value="1"/>
</dbReference>
<dbReference type="InterPro" id="IPR014819">
    <property type="entry name" value="PriCT_2"/>
</dbReference>
<dbReference type="InterPro" id="IPR015330">
    <property type="entry name" value="DNA_primase/pol_bifunc_N"/>
</dbReference>
<dbReference type="GO" id="GO:0016817">
    <property type="term" value="F:hydrolase activity, acting on acid anhydrides"/>
    <property type="evidence" value="ECO:0007669"/>
    <property type="project" value="InterPro"/>
</dbReference>
<gene>
    <name evidence="3" type="ORF">HHL21_18110</name>
</gene>
<evidence type="ECO:0000256" key="1">
    <source>
        <dbReference type="SAM" id="MobiDB-lite"/>
    </source>
</evidence>
<dbReference type="Proteomes" id="UP000583752">
    <property type="component" value="Unassembled WGS sequence"/>
</dbReference>
<keyword evidence="4" id="KW-1185">Reference proteome</keyword>
<reference evidence="3 4" key="1">
    <citation type="submission" date="2020-04" db="EMBL/GenBank/DDBJ databases">
        <title>Massilia sp. RP-1-19 isolated from soil.</title>
        <authorList>
            <person name="Dahal R.H."/>
        </authorList>
    </citation>
    <scope>NUCLEOTIDE SEQUENCE [LARGE SCALE GENOMIC DNA]</scope>
    <source>
        <strain evidence="3 4">RP-1-19</strain>
    </source>
</reference>
<dbReference type="Pfam" id="PF09250">
    <property type="entry name" value="Prim-Pol"/>
    <property type="match status" value="1"/>
</dbReference>
<protein>
    <submittedName>
        <fullName evidence="3">DUF3987 domain-containing protein</fullName>
    </submittedName>
</protein>
<dbReference type="SUPFAM" id="SSF56747">
    <property type="entry name" value="Prim-pol domain"/>
    <property type="match status" value="1"/>
</dbReference>
<sequence length="900" mass="96838">MAMSPFGRECLYTGTAAVEIEAMTKVDGKAPVPAHVESAASVAVTAATEDDDVKQVQVAPVLADEPGVDPATPISPESGAVDTLGTGMDETTALTATVAESEITATAPTPSKAEELTPPPHAESAASSMVAALDEDPRHSDTFNGATTKDVAITMWFKYSSMANYGIATGKPVGSTGKMLVVVDIDWYKPQTRQTVEDLNLAGYLFPDTAEVLTGGGGRHLYYLAEIGTKFAGTLGDGIDFKGIGGYVVGPGSMHKSGTRYDWEASSDFFDGQEIADLPAWGYDKFGKRAALVSSTASSDCPMAKCVEEVSDAEMAAYKADLALISPLEYDTWCKVLMALKSRSESEQMFDLADWWSKKAGYKGTEAVRKKWDRVSADGATTIKTIKFLSDAERSKDVDISRLLTELDRKPEDEDIEWREPEPIASSDPAREYPLDALPMIMQEAVKEVQDYAMAPMALVACSALSSLSLAAQGLYDVQRDVGLTGPISLYLLAIAESGERKSTLDTFFIKPVREYETACLAAAGPELLKFNAESLAWEAKKKGILDQITRLVSNDKDTSAAEKNLASHTAAQPVAPVIPRVIYSDATPEALTRGLGAEWPSGGVISSEGGAVFGGHGMSKESQMRNLATLNELWDGKPIRIDRRTSASYTLSGARLTVAVQVQPATLGAFMEGSGPLARGSGFIARFLPCFPESTQDTRAYKKSPPNWPLLDRFRIRIAELLATNPVIENGALKPTMLYLSDDAMTAWIDFYNEIEVQLGNGGDLRNVRDVASKTADNAARIAALFHVLEDEAGTISEIHMRSGACLAKWHLNESQRVFAGGIASAGHSDAQRLDDWIAGYCEENGVAELPTRSVSQYGPSALRKKAALTPVLDELERLGRIKLGARGRTVHRNPALLR</sequence>
<dbReference type="SMART" id="SM00943">
    <property type="entry name" value="Prim-Pol"/>
    <property type="match status" value="1"/>
</dbReference>
<feature type="domain" description="DNA primase/polymerase bifunctional N-terminal" evidence="2">
    <location>
        <begin position="122"/>
        <end position="282"/>
    </location>
</feature>
<dbReference type="CDD" id="cd04859">
    <property type="entry name" value="Prim_Pol"/>
    <property type="match status" value="1"/>
</dbReference>
<evidence type="ECO:0000313" key="4">
    <source>
        <dbReference type="Proteomes" id="UP000583752"/>
    </source>
</evidence>
<feature type="region of interest" description="Disordered" evidence="1">
    <location>
        <begin position="102"/>
        <end position="127"/>
    </location>
</feature>
<evidence type="ECO:0000313" key="3">
    <source>
        <dbReference type="EMBL" id="NML62957.1"/>
    </source>
</evidence>
<dbReference type="AlphaFoldDB" id="A0A848HPM9"/>
<dbReference type="EMBL" id="JABBGG010000011">
    <property type="protein sequence ID" value="NML62957.1"/>
    <property type="molecule type" value="Genomic_DNA"/>
</dbReference>
<accession>A0A848HPM9</accession>
<dbReference type="InterPro" id="IPR025048">
    <property type="entry name" value="DUF3987"/>
</dbReference>
<feature type="region of interest" description="Disordered" evidence="1">
    <location>
        <begin position="64"/>
        <end position="85"/>
    </location>
</feature>
<evidence type="ECO:0000259" key="2">
    <source>
        <dbReference type="SMART" id="SM00943"/>
    </source>
</evidence>
<dbReference type="RefSeq" id="WP_169468456.1">
    <property type="nucleotide sequence ID" value="NZ_JABBGG010000011.1"/>
</dbReference>
<proteinExistence type="predicted"/>
<dbReference type="Pfam" id="PF08707">
    <property type="entry name" value="PriCT_2"/>
    <property type="match status" value="1"/>
</dbReference>
<organism evidence="3 4">
    <name type="scientific">Massilia polaris</name>
    <dbReference type="NCBI Taxonomy" id="2728846"/>
    <lineage>
        <taxon>Bacteria</taxon>
        <taxon>Pseudomonadati</taxon>
        <taxon>Pseudomonadota</taxon>
        <taxon>Betaproteobacteria</taxon>
        <taxon>Burkholderiales</taxon>
        <taxon>Oxalobacteraceae</taxon>
        <taxon>Telluria group</taxon>
        <taxon>Massilia</taxon>
    </lineage>
</organism>
<name>A0A848HPM9_9BURK</name>